<reference evidence="2" key="1">
    <citation type="journal article" date="2019" name="Int. J. Syst. Evol. Microbiol.">
        <title>The Global Catalogue of Microorganisms (GCM) 10K type strain sequencing project: providing services to taxonomists for standard genome sequencing and annotation.</title>
        <authorList>
            <consortium name="The Broad Institute Genomics Platform"/>
            <consortium name="The Broad Institute Genome Sequencing Center for Infectious Disease"/>
            <person name="Wu L."/>
            <person name="Ma J."/>
        </authorList>
    </citation>
    <scope>NUCLEOTIDE SEQUENCE [LARGE SCALE GENOMIC DNA]</scope>
    <source>
        <strain evidence="2">JCM 19129</strain>
    </source>
</reference>
<evidence type="ECO:0000313" key="1">
    <source>
        <dbReference type="EMBL" id="GAA4928002.1"/>
    </source>
</evidence>
<keyword evidence="2" id="KW-1185">Reference proteome</keyword>
<sequence>MSSAILTHSPIERIAFRIGVLLTGWAQARALAAATHRATVRTRRIHLRERHHHAEAQRESAIAERMIGPRLW</sequence>
<organism evidence="1 2">
    <name type="scientific">Nesterenkonia rhizosphaerae</name>
    <dbReference type="NCBI Taxonomy" id="1348272"/>
    <lineage>
        <taxon>Bacteria</taxon>
        <taxon>Bacillati</taxon>
        <taxon>Actinomycetota</taxon>
        <taxon>Actinomycetes</taxon>
        <taxon>Micrococcales</taxon>
        <taxon>Micrococcaceae</taxon>
        <taxon>Nesterenkonia</taxon>
    </lineage>
</organism>
<dbReference type="Proteomes" id="UP001500368">
    <property type="component" value="Unassembled WGS sequence"/>
</dbReference>
<accession>A0ABP9G5Z6</accession>
<gene>
    <name evidence="1" type="ORF">GCM10025790_27910</name>
</gene>
<comment type="caution">
    <text evidence="1">The sequence shown here is derived from an EMBL/GenBank/DDBJ whole genome shotgun (WGS) entry which is preliminary data.</text>
</comment>
<evidence type="ECO:0000313" key="2">
    <source>
        <dbReference type="Proteomes" id="UP001500368"/>
    </source>
</evidence>
<protein>
    <submittedName>
        <fullName evidence="1">Uncharacterized protein</fullName>
    </submittedName>
</protein>
<dbReference type="EMBL" id="BAABLW010000007">
    <property type="protein sequence ID" value="GAA4928002.1"/>
    <property type="molecule type" value="Genomic_DNA"/>
</dbReference>
<name>A0ABP9G5Z6_9MICC</name>
<proteinExistence type="predicted"/>
<dbReference type="RefSeq" id="WP_345478588.1">
    <property type="nucleotide sequence ID" value="NZ_BAABLW010000007.1"/>
</dbReference>